<dbReference type="GO" id="GO:0005524">
    <property type="term" value="F:ATP binding"/>
    <property type="evidence" value="ECO:0007669"/>
    <property type="project" value="UniProtKB-UniRule"/>
</dbReference>
<keyword evidence="9" id="KW-1185">Reference proteome</keyword>
<dbReference type="GO" id="GO:0043235">
    <property type="term" value="C:receptor complex"/>
    <property type="evidence" value="ECO:0007669"/>
    <property type="project" value="TreeGrafter"/>
</dbReference>
<dbReference type="FunFam" id="1.10.510.10:FF:000113">
    <property type="entry name" value="Tyrosine-protein kinase receptor"/>
    <property type="match status" value="1"/>
</dbReference>
<keyword evidence="4 6" id="KW-0067">ATP-binding</keyword>
<dbReference type="InterPro" id="IPR001245">
    <property type="entry name" value="Ser-Thr/Tyr_kinase_cat_dom"/>
</dbReference>
<dbReference type="InterPro" id="IPR008266">
    <property type="entry name" value="Tyr_kinase_AS"/>
</dbReference>
<evidence type="ECO:0000313" key="9">
    <source>
        <dbReference type="Proteomes" id="UP000094527"/>
    </source>
</evidence>
<evidence type="ECO:0000256" key="4">
    <source>
        <dbReference type="PIRSR" id="PIRSR000615-2"/>
    </source>
</evidence>
<dbReference type="PANTHER" id="PTHR24416:SF604">
    <property type="entry name" value="RECEPTOR PROTEIN-TYROSINE KINASE"/>
    <property type="match status" value="1"/>
</dbReference>
<dbReference type="OMA" id="YQGFYRH"/>
<dbReference type="AlphaFoldDB" id="A0A1D2NGE0"/>
<evidence type="ECO:0000256" key="2">
    <source>
        <dbReference type="ARBA" id="ARBA00051243"/>
    </source>
</evidence>
<feature type="active site" description="Proton acceptor" evidence="3">
    <location>
        <position position="131"/>
    </location>
</feature>
<dbReference type="Proteomes" id="UP000094527">
    <property type="component" value="Unassembled WGS sequence"/>
</dbReference>
<dbReference type="GO" id="GO:0005886">
    <property type="term" value="C:plasma membrane"/>
    <property type="evidence" value="ECO:0007669"/>
    <property type="project" value="TreeGrafter"/>
</dbReference>
<dbReference type="OrthoDB" id="73209at2759"/>
<dbReference type="PRINTS" id="PR00109">
    <property type="entry name" value="TYRKINASE"/>
</dbReference>
<dbReference type="SUPFAM" id="SSF56112">
    <property type="entry name" value="Protein kinase-like (PK-like)"/>
    <property type="match status" value="1"/>
</dbReference>
<dbReference type="InterPro" id="IPR020635">
    <property type="entry name" value="Tyr_kinase_cat_dom"/>
</dbReference>
<dbReference type="InterPro" id="IPR000719">
    <property type="entry name" value="Prot_kinase_dom"/>
</dbReference>
<dbReference type="CDD" id="cd05036">
    <property type="entry name" value="PTKc_ALK_LTK"/>
    <property type="match status" value="1"/>
</dbReference>
<feature type="binding site" evidence="5">
    <location>
        <position position="136"/>
    </location>
    <ligand>
        <name>Mg(2+)</name>
        <dbReference type="ChEBI" id="CHEBI:18420"/>
    </ligand>
</feature>
<dbReference type="GO" id="GO:0007169">
    <property type="term" value="P:cell surface receptor protein tyrosine kinase signaling pathway"/>
    <property type="evidence" value="ECO:0007669"/>
    <property type="project" value="TreeGrafter"/>
</dbReference>
<name>A0A1D2NGE0_ORCCI</name>
<evidence type="ECO:0000256" key="1">
    <source>
        <dbReference type="ARBA" id="ARBA00004167"/>
    </source>
</evidence>
<dbReference type="Gene3D" id="1.10.510.10">
    <property type="entry name" value="Transferase(Phosphotransferase) domain 1"/>
    <property type="match status" value="1"/>
</dbReference>
<keyword evidence="4 6" id="KW-0547">Nucleotide-binding</keyword>
<evidence type="ECO:0000256" key="5">
    <source>
        <dbReference type="PIRSR" id="PIRSR000615-3"/>
    </source>
</evidence>
<organism evidence="8 9">
    <name type="scientific">Orchesella cincta</name>
    <name type="common">Springtail</name>
    <name type="synonym">Podura cincta</name>
    <dbReference type="NCBI Taxonomy" id="48709"/>
    <lineage>
        <taxon>Eukaryota</taxon>
        <taxon>Metazoa</taxon>
        <taxon>Ecdysozoa</taxon>
        <taxon>Arthropoda</taxon>
        <taxon>Hexapoda</taxon>
        <taxon>Collembola</taxon>
        <taxon>Entomobryomorpha</taxon>
        <taxon>Entomobryoidea</taxon>
        <taxon>Orchesellidae</taxon>
        <taxon>Orchesellinae</taxon>
        <taxon>Orchesella</taxon>
    </lineage>
</organism>
<dbReference type="InterPro" id="IPR050122">
    <property type="entry name" value="RTK"/>
</dbReference>
<dbReference type="Gene3D" id="3.30.200.20">
    <property type="entry name" value="Phosphorylase Kinase, domain 1"/>
    <property type="match status" value="1"/>
</dbReference>
<dbReference type="PROSITE" id="PS50011">
    <property type="entry name" value="PROTEIN_KINASE_DOM"/>
    <property type="match status" value="1"/>
</dbReference>
<dbReference type="SMART" id="SM00219">
    <property type="entry name" value="TyrKc"/>
    <property type="match status" value="1"/>
</dbReference>
<dbReference type="PROSITE" id="PS00107">
    <property type="entry name" value="PROTEIN_KINASE_ATP"/>
    <property type="match status" value="1"/>
</dbReference>
<dbReference type="GO" id="GO:0046872">
    <property type="term" value="F:metal ion binding"/>
    <property type="evidence" value="ECO:0007669"/>
    <property type="project" value="UniProtKB-KW"/>
</dbReference>
<keyword evidence="8" id="KW-0808">Transferase</keyword>
<dbReference type="Pfam" id="PF07714">
    <property type="entry name" value="PK_Tyr_Ser-Thr"/>
    <property type="match status" value="1"/>
</dbReference>
<keyword evidence="8" id="KW-0418">Kinase</keyword>
<accession>A0A1D2NGE0</accession>
<dbReference type="PROSITE" id="PS00109">
    <property type="entry name" value="PROTEIN_KINASE_TYR"/>
    <property type="match status" value="1"/>
</dbReference>
<proteinExistence type="predicted"/>
<comment type="subcellular location">
    <subcellularLocation>
        <location evidence="1">Membrane</location>
        <topology evidence="1">Single-pass membrane protein</topology>
    </subcellularLocation>
</comment>
<comment type="catalytic activity">
    <reaction evidence="2">
        <text>L-tyrosyl-[protein] + ATP = O-phospho-L-tyrosyl-[protein] + ADP + H(+)</text>
        <dbReference type="Rhea" id="RHEA:10596"/>
        <dbReference type="Rhea" id="RHEA-COMP:10136"/>
        <dbReference type="Rhea" id="RHEA-COMP:20101"/>
        <dbReference type="ChEBI" id="CHEBI:15378"/>
        <dbReference type="ChEBI" id="CHEBI:30616"/>
        <dbReference type="ChEBI" id="CHEBI:46858"/>
        <dbReference type="ChEBI" id="CHEBI:61978"/>
        <dbReference type="ChEBI" id="CHEBI:456216"/>
        <dbReference type="EC" id="2.7.10.1"/>
    </reaction>
</comment>
<keyword evidence="5" id="KW-0479">Metal-binding</keyword>
<dbReference type="GO" id="GO:0004714">
    <property type="term" value="F:transmembrane receptor protein tyrosine kinase activity"/>
    <property type="evidence" value="ECO:0007669"/>
    <property type="project" value="UniProtKB-EC"/>
</dbReference>
<sequence>MVALGQGAFGEVYQGFYRHRDGDAVEMPVAVKTLPALSSNQAEMDFLMEALIMSKFNHPNIVHFIGVCFDKHPRFIILELLAGGDLKSFLRESRPKPDKGSPLTMRDLLLCAMDVAKGCKYLEDNHFIHRDIAARNCLLTTKGPGRVVKIADFGMARDIYRADYYKKGGKAMLPVKWMPPEAFLDGIFTSKTDVWSYGVLLWEIFSLGYMPYPGRGNQDVMQLITNGGRLEPPSNCPPPVYGIMTQCWHPIPDERPNFSTLLERVGYCLQTKTTQDFWILPLILKSTFQFNPFDQLQMNTHLIHI</sequence>
<evidence type="ECO:0000256" key="3">
    <source>
        <dbReference type="PIRSR" id="PIRSR000615-1"/>
    </source>
</evidence>
<evidence type="ECO:0000259" key="7">
    <source>
        <dbReference type="PROSITE" id="PS50011"/>
    </source>
</evidence>
<dbReference type="GO" id="GO:0045664">
    <property type="term" value="P:regulation of neuron differentiation"/>
    <property type="evidence" value="ECO:0007669"/>
    <property type="project" value="TreeGrafter"/>
</dbReference>
<dbReference type="InterPro" id="IPR017441">
    <property type="entry name" value="Protein_kinase_ATP_BS"/>
</dbReference>
<evidence type="ECO:0000313" key="8">
    <source>
        <dbReference type="EMBL" id="ODN04333.1"/>
    </source>
</evidence>
<gene>
    <name evidence="8" type="ORF">Ocin01_02338</name>
</gene>
<dbReference type="STRING" id="48709.A0A1D2NGE0"/>
<dbReference type="PIRSF" id="PIRSF000615">
    <property type="entry name" value="TyrPK_CSF1-R"/>
    <property type="match status" value="1"/>
</dbReference>
<feature type="binding site" evidence="4">
    <location>
        <position position="135"/>
    </location>
    <ligand>
        <name>ATP</name>
        <dbReference type="ChEBI" id="CHEBI:30616"/>
    </ligand>
</feature>
<evidence type="ECO:0000256" key="6">
    <source>
        <dbReference type="PROSITE-ProRule" id="PRU10141"/>
    </source>
</evidence>
<keyword evidence="5" id="KW-0460">Magnesium</keyword>
<dbReference type="InterPro" id="IPR011009">
    <property type="entry name" value="Kinase-like_dom_sf"/>
</dbReference>
<reference evidence="8 9" key="1">
    <citation type="journal article" date="2016" name="Genome Biol. Evol.">
        <title>Gene Family Evolution Reflects Adaptation to Soil Environmental Stressors in the Genome of the Collembolan Orchesella cincta.</title>
        <authorList>
            <person name="Faddeeva-Vakhrusheva A."/>
            <person name="Derks M.F."/>
            <person name="Anvar S.Y."/>
            <person name="Agamennone V."/>
            <person name="Suring W."/>
            <person name="Smit S."/>
            <person name="van Straalen N.M."/>
            <person name="Roelofs D."/>
        </authorList>
    </citation>
    <scope>NUCLEOTIDE SEQUENCE [LARGE SCALE GENOMIC DNA]</scope>
    <source>
        <tissue evidence="8">Mixed pool</tissue>
    </source>
</reference>
<feature type="binding site" evidence="5">
    <location>
        <position position="152"/>
    </location>
    <ligand>
        <name>Mg(2+)</name>
        <dbReference type="ChEBI" id="CHEBI:18420"/>
    </ligand>
</feature>
<dbReference type="PANTHER" id="PTHR24416">
    <property type="entry name" value="TYROSINE-PROTEIN KINASE RECEPTOR"/>
    <property type="match status" value="1"/>
</dbReference>
<keyword evidence="8" id="KW-0675">Receptor</keyword>
<comment type="caution">
    <text evidence="8">The sequence shown here is derived from an EMBL/GenBank/DDBJ whole genome shotgun (WGS) entry which is preliminary data.</text>
</comment>
<dbReference type="EMBL" id="LJIJ01000047">
    <property type="protein sequence ID" value="ODN04333.1"/>
    <property type="molecule type" value="Genomic_DNA"/>
</dbReference>
<feature type="binding site" evidence="6">
    <location>
        <position position="32"/>
    </location>
    <ligand>
        <name>ATP</name>
        <dbReference type="ChEBI" id="CHEBI:30616"/>
    </ligand>
</feature>
<protein>
    <submittedName>
        <fullName evidence="8">ALK tyrosine kinase receptor</fullName>
    </submittedName>
</protein>
<feature type="domain" description="Protein kinase" evidence="7">
    <location>
        <begin position="1"/>
        <end position="279"/>
    </location>
</feature>